<dbReference type="InterPro" id="IPR036390">
    <property type="entry name" value="WH_DNA-bd_sf"/>
</dbReference>
<evidence type="ECO:0000256" key="1">
    <source>
        <dbReference type="ARBA" id="ARBA00023015"/>
    </source>
</evidence>
<dbReference type="PANTHER" id="PTHR33204">
    <property type="entry name" value="TRANSCRIPTIONAL REGULATOR, MARR FAMILY"/>
    <property type="match status" value="1"/>
</dbReference>
<keyword evidence="2" id="KW-0238">DNA-binding</keyword>
<dbReference type="CDD" id="cd00090">
    <property type="entry name" value="HTH_ARSR"/>
    <property type="match status" value="1"/>
</dbReference>
<reference evidence="7" key="1">
    <citation type="journal article" date="2019" name="Int. J. Syst. Evol. Microbiol.">
        <title>The Global Catalogue of Microorganisms (GCM) 10K type strain sequencing project: providing services to taxonomists for standard genome sequencing and annotation.</title>
        <authorList>
            <consortium name="The Broad Institute Genomics Platform"/>
            <consortium name="The Broad Institute Genome Sequencing Center for Infectious Disease"/>
            <person name="Wu L."/>
            <person name="Ma J."/>
        </authorList>
    </citation>
    <scope>NUCLEOTIDE SEQUENCE [LARGE SCALE GENOMIC DNA]</scope>
    <source>
        <strain evidence="7">JCM 13319</strain>
    </source>
</reference>
<dbReference type="InterPro" id="IPR036388">
    <property type="entry name" value="WH-like_DNA-bd_sf"/>
</dbReference>
<dbReference type="Gene3D" id="1.10.10.10">
    <property type="entry name" value="Winged helix-like DNA-binding domain superfamily/Winged helix DNA-binding domain"/>
    <property type="match status" value="1"/>
</dbReference>
<feature type="compositionally biased region" description="Polar residues" evidence="4">
    <location>
        <begin position="170"/>
        <end position="182"/>
    </location>
</feature>
<accession>A0ABP4LU19</accession>
<dbReference type="InterPro" id="IPR002577">
    <property type="entry name" value="HTH_HxlR"/>
</dbReference>
<dbReference type="PANTHER" id="PTHR33204:SF18">
    <property type="entry name" value="TRANSCRIPTIONAL REGULATORY PROTEIN"/>
    <property type="match status" value="1"/>
</dbReference>
<dbReference type="RefSeq" id="WP_346035079.1">
    <property type="nucleotide sequence ID" value="NZ_BAAALY010000002.1"/>
</dbReference>
<dbReference type="SUPFAM" id="SSF46785">
    <property type="entry name" value="Winged helix' DNA-binding domain"/>
    <property type="match status" value="1"/>
</dbReference>
<feature type="region of interest" description="Disordered" evidence="4">
    <location>
        <begin position="156"/>
        <end position="183"/>
    </location>
</feature>
<evidence type="ECO:0000313" key="6">
    <source>
        <dbReference type="EMBL" id="GAA1530548.1"/>
    </source>
</evidence>
<protein>
    <submittedName>
        <fullName evidence="6">Winged helix-turn-helix transcriptional regulator</fullName>
    </submittedName>
</protein>
<dbReference type="Pfam" id="PF01638">
    <property type="entry name" value="HxlR"/>
    <property type="match status" value="1"/>
</dbReference>
<organism evidence="6 7">
    <name type="scientific">Brevibacterium picturae</name>
    <dbReference type="NCBI Taxonomy" id="260553"/>
    <lineage>
        <taxon>Bacteria</taxon>
        <taxon>Bacillati</taxon>
        <taxon>Actinomycetota</taxon>
        <taxon>Actinomycetes</taxon>
        <taxon>Micrococcales</taxon>
        <taxon>Brevibacteriaceae</taxon>
        <taxon>Brevibacterium</taxon>
    </lineage>
</organism>
<proteinExistence type="predicted"/>
<evidence type="ECO:0000256" key="4">
    <source>
        <dbReference type="SAM" id="MobiDB-lite"/>
    </source>
</evidence>
<gene>
    <name evidence="6" type="ORF">GCM10009691_03060</name>
</gene>
<keyword evidence="3" id="KW-0804">Transcription</keyword>
<feature type="domain" description="HTH hxlR-type" evidence="5">
    <location>
        <begin position="8"/>
        <end position="106"/>
    </location>
</feature>
<keyword evidence="7" id="KW-1185">Reference proteome</keyword>
<evidence type="ECO:0000256" key="2">
    <source>
        <dbReference type="ARBA" id="ARBA00023125"/>
    </source>
</evidence>
<name>A0ABP4LU19_9MICO</name>
<dbReference type="Proteomes" id="UP001501791">
    <property type="component" value="Unassembled WGS sequence"/>
</dbReference>
<comment type="caution">
    <text evidence="6">The sequence shown here is derived from an EMBL/GenBank/DDBJ whole genome shotgun (WGS) entry which is preliminary data.</text>
</comment>
<evidence type="ECO:0000256" key="3">
    <source>
        <dbReference type="ARBA" id="ARBA00023163"/>
    </source>
</evidence>
<dbReference type="InterPro" id="IPR011991">
    <property type="entry name" value="ArsR-like_HTH"/>
</dbReference>
<dbReference type="EMBL" id="BAAALY010000002">
    <property type="protein sequence ID" value="GAA1530548.1"/>
    <property type="molecule type" value="Genomic_DNA"/>
</dbReference>
<dbReference type="PROSITE" id="PS51118">
    <property type="entry name" value="HTH_HXLR"/>
    <property type="match status" value="1"/>
</dbReference>
<sequence length="233" mass="24859">MRTYADACGITRALDVIGERWAIPVIRELLFGPRRYSDLAAALPGVSTNILSSRLRELTEAGVVAKRRLPRPAAATVYELTSWGVELEPTLISLGRWAAGTAVDPEEQTLSPSSFALSLKTTFDPVAAAEVTMDVRLVMDDDVFDSRVSAGTFAIRRSLDPGSNDPRTGRQPTTGQSMQVSGHPQDLADAVYGNADLAAPTILGEVRLDGAPGLFETFASCFSIPPLPTEGPS</sequence>
<evidence type="ECO:0000259" key="5">
    <source>
        <dbReference type="PROSITE" id="PS51118"/>
    </source>
</evidence>
<keyword evidence="1" id="KW-0805">Transcription regulation</keyword>
<evidence type="ECO:0000313" key="7">
    <source>
        <dbReference type="Proteomes" id="UP001501791"/>
    </source>
</evidence>